<evidence type="ECO:0000313" key="3">
    <source>
        <dbReference type="Proteomes" id="UP001063698"/>
    </source>
</evidence>
<dbReference type="Pfam" id="PF08240">
    <property type="entry name" value="ADH_N"/>
    <property type="match status" value="1"/>
</dbReference>
<organism evidence="2 3">
    <name type="scientific">Ignicoccus pacificus DSM 13166</name>
    <dbReference type="NCBI Taxonomy" id="940294"/>
    <lineage>
        <taxon>Archaea</taxon>
        <taxon>Thermoproteota</taxon>
        <taxon>Thermoprotei</taxon>
        <taxon>Desulfurococcales</taxon>
        <taxon>Desulfurococcaceae</taxon>
        <taxon>Ignicoccus</taxon>
    </lineage>
</organism>
<dbReference type="Proteomes" id="UP001063698">
    <property type="component" value="Chromosome"/>
</dbReference>
<sequence length="286" mass="30916">MRAVVFKGDLVIEDRPIPPVPEGHLLVKVERSVVGPLERGLKRGLVWVEPGRVVGMEGYGRVEETGANTNIKKGEIVSSPILVNESDIVGVHVDGFLAEYAIVPESAVEPLPEGRPEHLALAGTGALASWLKEKLEGYRALLIGGGLTNVLTSFLSNWEIPILSWGHEISAPVQLFPTIASACTQEWDTVVVSVLDAMAVDTATMCVKEGGTIILHPLVAYSKHVFAGKQVKVEVMQRNELREGYEAISKLPSQLLRELVEFSDSLDKALDSKASRSILKPPVSGT</sequence>
<dbReference type="SUPFAM" id="SSF50129">
    <property type="entry name" value="GroES-like"/>
    <property type="match status" value="1"/>
</dbReference>
<dbReference type="InterPro" id="IPR011032">
    <property type="entry name" value="GroES-like_sf"/>
</dbReference>
<dbReference type="InterPro" id="IPR013154">
    <property type="entry name" value="ADH-like_N"/>
</dbReference>
<dbReference type="Gene3D" id="3.90.180.10">
    <property type="entry name" value="Medium-chain alcohol dehydrogenases, catalytic domain"/>
    <property type="match status" value="1"/>
</dbReference>
<accession>A0A977KCG5</accession>
<keyword evidence="3" id="KW-1185">Reference proteome</keyword>
<proteinExistence type="predicted"/>
<protein>
    <recommendedName>
        <fullName evidence="1">Alcohol dehydrogenase-like N-terminal domain-containing protein</fullName>
    </recommendedName>
</protein>
<dbReference type="AlphaFoldDB" id="A0A977KCG5"/>
<evidence type="ECO:0000313" key="2">
    <source>
        <dbReference type="EMBL" id="UXD22588.1"/>
    </source>
</evidence>
<reference evidence="2" key="1">
    <citation type="submission" date="2013-11" db="EMBL/GenBank/DDBJ databases">
        <title>Comparative genomics of Ignicoccus.</title>
        <authorList>
            <person name="Podar M."/>
        </authorList>
    </citation>
    <scope>NUCLEOTIDE SEQUENCE</scope>
    <source>
        <strain evidence="2">DSM 13166</strain>
    </source>
</reference>
<name>A0A977KCG5_9CREN</name>
<dbReference type="EMBL" id="CP006868">
    <property type="protein sequence ID" value="UXD22588.1"/>
    <property type="molecule type" value="Genomic_DNA"/>
</dbReference>
<evidence type="ECO:0000259" key="1">
    <source>
        <dbReference type="Pfam" id="PF08240"/>
    </source>
</evidence>
<gene>
    <name evidence="2" type="ORF">IPA_06490</name>
</gene>
<feature type="domain" description="Alcohol dehydrogenase-like N-terminal" evidence="1">
    <location>
        <begin position="22"/>
        <end position="113"/>
    </location>
</feature>
<dbReference type="KEGG" id="ipc:IPA_06490"/>